<dbReference type="GO" id="GO:0004132">
    <property type="term" value="F:dCMP deaminase activity"/>
    <property type="evidence" value="ECO:0007669"/>
    <property type="project" value="TreeGrafter"/>
</dbReference>
<name>A0A6C0BCM3_9ZZZZ</name>
<organism evidence="6">
    <name type="scientific">viral metagenome</name>
    <dbReference type="NCBI Taxonomy" id="1070528"/>
    <lineage>
        <taxon>unclassified sequences</taxon>
        <taxon>metagenomes</taxon>
        <taxon>organismal metagenomes</taxon>
    </lineage>
</organism>
<evidence type="ECO:0000256" key="2">
    <source>
        <dbReference type="ARBA" id="ARBA00022723"/>
    </source>
</evidence>
<keyword evidence="3" id="KW-0378">Hydrolase</keyword>
<protein>
    <recommendedName>
        <fullName evidence="5">CMP/dCMP-type deaminase domain-containing protein</fullName>
    </recommendedName>
</protein>
<evidence type="ECO:0000313" key="6">
    <source>
        <dbReference type="EMBL" id="QHS89752.1"/>
    </source>
</evidence>
<comment type="similarity">
    <text evidence="1">Belongs to the cytidine and deoxycytidylate deaminase family.</text>
</comment>
<sequence length="125" mass="14398">MQINEKQIQLCKSKQKLFLKKAANFATKSNVRSNRHGCVIVKDNEIISEGYNHYTNYLNHDFTIHAEVDAIIKLKKMNKNLVGCELYVVRIGTDNMGNPLKYSRPCIKCTNEIIKTGIRKVYFST</sequence>
<dbReference type="PROSITE" id="PS51747">
    <property type="entry name" value="CYT_DCMP_DEAMINASES_2"/>
    <property type="match status" value="1"/>
</dbReference>
<accession>A0A6C0BCM3</accession>
<dbReference type="Gene3D" id="3.40.140.10">
    <property type="entry name" value="Cytidine Deaminase, domain 2"/>
    <property type="match status" value="1"/>
</dbReference>
<dbReference type="AlphaFoldDB" id="A0A6C0BCM3"/>
<dbReference type="InterPro" id="IPR015517">
    <property type="entry name" value="dCMP_deaminase-rel"/>
</dbReference>
<dbReference type="InterPro" id="IPR016192">
    <property type="entry name" value="APOBEC/CMP_deaminase_Zn-bd"/>
</dbReference>
<keyword evidence="2" id="KW-0479">Metal-binding</keyword>
<evidence type="ECO:0000259" key="5">
    <source>
        <dbReference type="PROSITE" id="PS51747"/>
    </source>
</evidence>
<dbReference type="PROSITE" id="PS00903">
    <property type="entry name" value="CYT_DCMP_DEAMINASES_1"/>
    <property type="match status" value="1"/>
</dbReference>
<dbReference type="InterPro" id="IPR002125">
    <property type="entry name" value="CMP_dCMP_dom"/>
</dbReference>
<dbReference type="Pfam" id="PF00383">
    <property type="entry name" value="dCMP_cyt_deam_1"/>
    <property type="match status" value="1"/>
</dbReference>
<reference evidence="6" key="1">
    <citation type="journal article" date="2020" name="Nature">
        <title>Giant virus diversity and host interactions through global metagenomics.</title>
        <authorList>
            <person name="Schulz F."/>
            <person name="Roux S."/>
            <person name="Paez-Espino D."/>
            <person name="Jungbluth S."/>
            <person name="Walsh D.A."/>
            <person name="Denef V.J."/>
            <person name="McMahon K.D."/>
            <person name="Konstantinidis K.T."/>
            <person name="Eloe-Fadrosh E.A."/>
            <person name="Kyrpides N.C."/>
            <person name="Woyke T."/>
        </authorList>
    </citation>
    <scope>NUCLEOTIDE SEQUENCE</scope>
    <source>
        <strain evidence="6">GVMAG-M-3300010160-26</strain>
    </source>
</reference>
<keyword evidence="4" id="KW-0862">Zinc</keyword>
<proteinExistence type="inferred from homology"/>
<dbReference type="EMBL" id="MN739119">
    <property type="protein sequence ID" value="QHS89752.1"/>
    <property type="molecule type" value="Genomic_DNA"/>
</dbReference>
<dbReference type="SUPFAM" id="SSF53927">
    <property type="entry name" value="Cytidine deaminase-like"/>
    <property type="match status" value="1"/>
</dbReference>
<feature type="domain" description="CMP/dCMP-type deaminase" evidence="5">
    <location>
        <begin position="13"/>
        <end position="125"/>
    </location>
</feature>
<dbReference type="PANTHER" id="PTHR11086">
    <property type="entry name" value="DEOXYCYTIDYLATE DEAMINASE-RELATED"/>
    <property type="match status" value="1"/>
</dbReference>
<dbReference type="GO" id="GO:0005737">
    <property type="term" value="C:cytoplasm"/>
    <property type="evidence" value="ECO:0007669"/>
    <property type="project" value="TreeGrafter"/>
</dbReference>
<evidence type="ECO:0000256" key="4">
    <source>
        <dbReference type="ARBA" id="ARBA00022833"/>
    </source>
</evidence>
<evidence type="ECO:0000256" key="1">
    <source>
        <dbReference type="ARBA" id="ARBA00006576"/>
    </source>
</evidence>
<dbReference type="PANTHER" id="PTHR11086:SF18">
    <property type="entry name" value="DEOXYCYTIDYLATE DEAMINASE"/>
    <property type="match status" value="1"/>
</dbReference>
<dbReference type="GO" id="GO:0008270">
    <property type="term" value="F:zinc ion binding"/>
    <property type="evidence" value="ECO:0007669"/>
    <property type="project" value="InterPro"/>
</dbReference>
<dbReference type="InterPro" id="IPR016193">
    <property type="entry name" value="Cytidine_deaminase-like"/>
</dbReference>
<evidence type="ECO:0000256" key="3">
    <source>
        <dbReference type="ARBA" id="ARBA00022801"/>
    </source>
</evidence>